<dbReference type="CDD" id="cd07324">
    <property type="entry name" value="M48C_Oma1-like"/>
    <property type="match status" value="1"/>
</dbReference>
<feature type="domain" description="Peptidase M48" evidence="7">
    <location>
        <begin position="112"/>
        <end position="287"/>
    </location>
</feature>
<keyword evidence="1 6" id="KW-0645">Protease</keyword>
<evidence type="ECO:0000313" key="8">
    <source>
        <dbReference type="EMBL" id="SDB25218.1"/>
    </source>
</evidence>
<dbReference type="GO" id="GO:0016020">
    <property type="term" value="C:membrane"/>
    <property type="evidence" value="ECO:0007669"/>
    <property type="project" value="TreeGrafter"/>
</dbReference>
<comment type="similarity">
    <text evidence="6">Belongs to the peptidase M48 family.</text>
</comment>
<dbReference type="Proteomes" id="UP000198771">
    <property type="component" value="Unassembled WGS sequence"/>
</dbReference>
<organism evidence="8 9">
    <name type="scientific">Desulfonatronum thiosulfatophilum</name>
    <dbReference type="NCBI Taxonomy" id="617002"/>
    <lineage>
        <taxon>Bacteria</taxon>
        <taxon>Pseudomonadati</taxon>
        <taxon>Thermodesulfobacteriota</taxon>
        <taxon>Desulfovibrionia</taxon>
        <taxon>Desulfovibrionales</taxon>
        <taxon>Desulfonatronaceae</taxon>
        <taxon>Desulfonatronum</taxon>
    </lineage>
</organism>
<sequence>MTIWNRREFLEWTGKAGLAGLCAGPLLGGLLSGCQTVDIAAGVGRAAGVLDEQQAESLMRAGGALARSFEDITPEQEYYIGRTVGAVLLTSYQPYPDQAANDYINLIGTLVSLNSNMPETFGGYHFLILDSQEINAFAAPGGLIFVTRGMLRCCTSEDAVAAVLAHEIGHVQHHHGIQTIQRARLTSAFTILAAEGARTLGGRDLVELTEIFEQSVSDVVSTLVVNGYSRAAEREADSAAVTILHRAGYDSAALVDMLQVMDMLLQPGGRDYARTHPPPASRIQDIRPMLPPRRPEITAARQQRFHQALRHV</sequence>
<keyword evidence="5 6" id="KW-0482">Metalloprotease</keyword>
<dbReference type="Pfam" id="PF01435">
    <property type="entry name" value="Peptidase_M48"/>
    <property type="match status" value="1"/>
</dbReference>
<dbReference type="EMBL" id="FMXO01000006">
    <property type="protein sequence ID" value="SDB25218.1"/>
    <property type="molecule type" value="Genomic_DNA"/>
</dbReference>
<evidence type="ECO:0000259" key="7">
    <source>
        <dbReference type="Pfam" id="PF01435"/>
    </source>
</evidence>
<dbReference type="OrthoDB" id="9810445at2"/>
<evidence type="ECO:0000256" key="2">
    <source>
        <dbReference type="ARBA" id="ARBA00022723"/>
    </source>
</evidence>
<evidence type="ECO:0000313" key="9">
    <source>
        <dbReference type="Proteomes" id="UP000198771"/>
    </source>
</evidence>
<proteinExistence type="inferred from homology"/>
<keyword evidence="9" id="KW-1185">Reference proteome</keyword>
<keyword evidence="2" id="KW-0479">Metal-binding</keyword>
<evidence type="ECO:0000256" key="1">
    <source>
        <dbReference type="ARBA" id="ARBA00022670"/>
    </source>
</evidence>
<dbReference type="InterPro" id="IPR051156">
    <property type="entry name" value="Mito/Outer_Membr_Metalloprot"/>
</dbReference>
<evidence type="ECO:0000256" key="4">
    <source>
        <dbReference type="ARBA" id="ARBA00022833"/>
    </source>
</evidence>
<keyword evidence="3 6" id="KW-0378">Hydrolase</keyword>
<dbReference type="InterPro" id="IPR001915">
    <property type="entry name" value="Peptidase_M48"/>
</dbReference>
<dbReference type="PANTHER" id="PTHR22726:SF1">
    <property type="entry name" value="METALLOENDOPEPTIDASE OMA1, MITOCHONDRIAL"/>
    <property type="match status" value="1"/>
</dbReference>
<evidence type="ECO:0000256" key="6">
    <source>
        <dbReference type="RuleBase" id="RU003983"/>
    </source>
</evidence>
<comment type="cofactor">
    <cofactor evidence="6">
        <name>Zn(2+)</name>
        <dbReference type="ChEBI" id="CHEBI:29105"/>
    </cofactor>
    <text evidence="6">Binds 1 zinc ion per subunit.</text>
</comment>
<dbReference type="Gene3D" id="3.30.2010.10">
    <property type="entry name" value="Metalloproteases ('zincins'), catalytic domain"/>
    <property type="match status" value="1"/>
</dbReference>
<dbReference type="GO" id="GO:0004222">
    <property type="term" value="F:metalloendopeptidase activity"/>
    <property type="evidence" value="ECO:0007669"/>
    <property type="project" value="InterPro"/>
</dbReference>
<dbReference type="PANTHER" id="PTHR22726">
    <property type="entry name" value="METALLOENDOPEPTIDASE OMA1"/>
    <property type="match status" value="1"/>
</dbReference>
<dbReference type="STRING" id="617002.SAMN05660653_01185"/>
<dbReference type="GO" id="GO:0051603">
    <property type="term" value="P:proteolysis involved in protein catabolic process"/>
    <property type="evidence" value="ECO:0007669"/>
    <property type="project" value="TreeGrafter"/>
</dbReference>
<name>A0A1G6BXA5_9BACT</name>
<evidence type="ECO:0000256" key="5">
    <source>
        <dbReference type="ARBA" id="ARBA00023049"/>
    </source>
</evidence>
<reference evidence="8 9" key="1">
    <citation type="submission" date="2016-10" db="EMBL/GenBank/DDBJ databases">
        <authorList>
            <person name="de Groot N.N."/>
        </authorList>
    </citation>
    <scope>NUCLEOTIDE SEQUENCE [LARGE SCALE GENOMIC DNA]</scope>
    <source>
        <strain evidence="8 9">ASO4-2</strain>
    </source>
</reference>
<protein>
    <submittedName>
        <fullName evidence="8">Peptidase family M48</fullName>
    </submittedName>
</protein>
<accession>A0A1G6BXA5</accession>
<dbReference type="GO" id="GO:0046872">
    <property type="term" value="F:metal ion binding"/>
    <property type="evidence" value="ECO:0007669"/>
    <property type="project" value="UniProtKB-KW"/>
</dbReference>
<evidence type="ECO:0000256" key="3">
    <source>
        <dbReference type="ARBA" id="ARBA00022801"/>
    </source>
</evidence>
<dbReference type="RefSeq" id="WP_092118575.1">
    <property type="nucleotide sequence ID" value="NZ_FMXO01000006.1"/>
</dbReference>
<gene>
    <name evidence="8" type="ORF">SAMN05660653_01185</name>
</gene>
<dbReference type="PROSITE" id="PS51257">
    <property type="entry name" value="PROKAR_LIPOPROTEIN"/>
    <property type="match status" value="1"/>
</dbReference>
<dbReference type="AlphaFoldDB" id="A0A1G6BXA5"/>
<keyword evidence="4 6" id="KW-0862">Zinc</keyword>